<feature type="signal peptide" evidence="1">
    <location>
        <begin position="1"/>
        <end position="27"/>
    </location>
</feature>
<sequence>MRRIGAMIAATALAAVGVVGISGTAHASGTCYEDGTYYCYQTDFSWGSARFATTIGADHHEYASAQGRSSAQVFAAYVDVSTNGGAT</sequence>
<organism evidence="2 3">
    <name type="scientific">Amycolatopsis vastitatis</name>
    <dbReference type="NCBI Taxonomy" id="1905142"/>
    <lineage>
        <taxon>Bacteria</taxon>
        <taxon>Bacillati</taxon>
        <taxon>Actinomycetota</taxon>
        <taxon>Actinomycetes</taxon>
        <taxon>Pseudonocardiales</taxon>
        <taxon>Pseudonocardiaceae</taxon>
        <taxon>Amycolatopsis</taxon>
    </lineage>
</organism>
<name>A0A229SLM8_9PSEU</name>
<gene>
    <name evidence="2" type="ORF">CF165_46385</name>
</gene>
<feature type="chain" id="PRO_5013008597" description="Peptidase inhibitor family I36" evidence="1">
    <location>
        <begin position="28"/>
        <end position="87"/>
    </location>
</feature>
<proteinExistence type="predicted"/>
<reference evidence="3" key="1">
    <citation type="submission" date="2017-07" db="EMBL/GenBank/DDBJ databases">
        <title>Comparative genome mining reveals phylogenetic distribution patterns of secondary metabolites in Amycolatopsis.</title>
        <authorList>
            <person name="Adamek M."/>
            <person name="Alanjary M."/>
            <person name="Sales-Ortells H."/>
            <person name="Goodfellow M."/>
            <person name="Bull A.T."/>
            <person name="Kalinowski J."/>
            <person name="Ziemert N."/>
        </authorList>
    </citation>
    <scope>NUCLEOTIDE SEQUENCE [LARGE SCALE GENOMIC DNA]</scope>
    <source>
        <strain evidence="3">H5</strain>
    </source>
</reference>
<comment type="caution">
    <text evidence="2">The sequence shown here is derived from an EMBL/GenBank/DDBJ whole genome shotgun (WGS) entry which is preliminary data.</text>
</comment>
<keyword evidence="1" id="KW-0732">Signal</keyword>
<protein>
    <recommendedName>
        <fullName evidence="4">Peptidase inhibitor family I36</fullName>
    </recommendedName>
</protein>
<dbReference type="RefSeq" id="WP_093953984.1">
    <property type="nucleotide sequence ID" value="NZ_NMUL01000076.1"/>
</dbReference>
<dbReference type="AlphaFoldDB" id="A0A229SLM8"/>
<evidence type="ECO:0000256" key="1">
    <source>
        <dbReference type="SAM" id="SignalP"/>
    </source>
</evidence>
<dbReference type="Proteomes" id="UP000215199">
    <property type="component" value="Unassembled WGS sequence"/>
</dbReference>
<evidence type="ECO:0000313" key="2">
    <source>
        <dbReference type="EMBL" id="OXM59736.1"/>
    </source>
</evidence>
<evidence type="ECO:0000313" key="3">
    <source>
        <dbReference type="Proteomes" id="UP000215199"/>
    </source>
</evidence>
<dbReference type="EMBL" id="NMUL01000076">
    <property type="protein sequence ID" value="OXM59736.1"/>
    <property type="molecule type" value="Genomic_DNA"/>
</dbReference>
<evidence type="ECO:0008006" key="4">
    <source>
        <dbReference type="Google" id="ProtNLM"/>
    </source>
</evidence>
<keyword evidence="3" id="KW-1185">Reference proteome</keyword>
<accession>A0A229SLM8</accession>